<feature type="compositionally biased region" description="Low complexity" evidence="1">
    <location>
        <begin position="447"/>
        <end position="461"/>
    </location>
</feature>
<feature type="compositionally biased region" description="Basic and acidic residues" evidence="1">
    <location>
        <begin position="435"/>
        <end position="446"/>
    </location>
</feature>
<feature type="region of interest" description="Disordered" evidence="1">
    <location>
        <begin position="553"/>
        <end position="575"/>
    </location>
</feature>
<evidence type="ECO:0000313" key="2">
    <source>
        <dbReference type="EMBL" id="KAH9421588.1"/>
    </source>
</evidence>
<reference evidence="2 3" key="2">
    <citation type="journal article" date="2022" name="Mol. Biol. Evol.">
        <title>Comparative Genomics Reveals Insights into the Divergent Evolution of Astigmatic Mites and Household Pest Adaptations.</title>
        <authorList>
            <person name="Xiong Q."/>
            <person name="Wan A.T."/>
            <person name="Liu X."/>
            <person name="Fung C.S."/>
            <person name="Xiao X."/>
            <person name="Malainual N."/>
            <person name="Hou J."/>
            <person name="Wang L."/>
            <person name="Wang M."/>
            <person name="Yang K.Y."/>
            <person name="Cui Y."/>
            <person name="Leung E.L."/>
            <person name="Nong W."/>
            <person name="Shin S.K."/>
            <person name="Au S.W."/>
            <person name="Jeong K.Y."/>
            <person name="Chew F.T."/>
            <person name="Hui J.H."/>
            <person name="Leung T.F."/>
            <person name="Tungtrongchitr A."/>
            <person name="Zhong N."/>
            <person name="Liu Z."/>
            <person name="Tsui S.K."/>
        </authorList>
    </citation>
    <scope>NUCLEOTIDE SEQUENCE [LARGE SCALE GENOMIC DNA]</scope>
    <source>
        <strain evidence="2">Derp</strain>
    </source>
</reference>
<keyword evidence="3" id="KW-1185">Reference proteome</keyword>
<dbReference type="Proteomes" id="UP000887458">
    <property type="component" value="Unassembled WGS sequence"/>
</dbReference>
<accession>A0ABQ8JG62</accession>
<gene>
    <name evidence="2" type="ORF">DERP_008989</name>
</gene>
<feature type="region of interest" description="Disordered" evidence="1">
    <location>
        <begin position="435"/>
        <end position="461"/>
    </location>
</feature>
<evidence type="ECO:0000313" key="3">
    <source>
        <dbReference type="Proteomes" id="UP000887458"/>
    </source>
</evidence>
<protein>
    <recommendedName>
        <fullName evidence="4">Serine/threonine-protein kinase DDB_G0282963</fullName>
    </recommendedName>
</protein>
<proteinExistence type="predicted"/>
<comment type="caution">
    <text evidence="2">The sequence shown here is derived from an EMBL/GenBank/DDBJ whole genome shotgun (WGS) entry which is preliminary data.</text>
</comment>
<dbReference type="EMBL" id="NJHN03000039">
    <property type="protein sequence ID" value="KAH9421588.1"/>
    <property type="molecule type" value="Genomic_DNA"/>
</dbReference>
<evidence type="ECO:0008006" key="4">
    <source>
        <dbReference type="Google" id="ProtNLM"/>
    </source>
</evidence>
<feature type="region of interest" description="Disordered" evidence="1">
    <location>
        <begin position="78"/>
        <end position="99"/>
    </location>
</feature>
<reference evidence="2 3" key="1">
    <citation type="journal article" date="2018" name="J. Allergy Clin. Immunol.">
        <title>High-quality assembly of Dermatophagoides pteronyssinus genome and transcriptome reveals a wide range of novel allergens.</title>
        <authorList>
            <person name="Liu X.Y."/>
            <person name="Yang K.Y."/>
            <person name="Wang M.Q."/>
            <person name="Kwok J.S."/>
            <person name="Zeng X."/>
            <person name="Yang Z."/>
            <person name="Xiao X.J."/>
            <person name="Lau C.P."/>
            <person name="Li Y."/>
            <person name="Huang Z.M."/>
            <person name="Ba J.G."/>
            <person name="Yim A.K."/>
            <person name="Ouyang C.Y."/>
            <person name="Ngai S.M."/>
            <person name="Chan T.F."/>
            <person name="Leung E.L."/>
            <person name="Liu L."/>
            <person name="Liu Z.G."/>
            <person name="Tsui S.K."/>
        </authorList>
    </citation>
    <scope>NUCLEOTIDE SEQUENCE [LARGE SCALE GENOMIC DNA]</scope>
    <source>
        <strain evidence="2">Derp</strain>
    </source>
</reference>
<evidence type="ECO:0000256" key="1">
    <source>
        <dbReference type="SAM" id="MobiDB-lite"/>
    </source>
</evidence>
<sequence>MATTTTTTTTSTSQYFEFSYESPNHHHHRSIINESTAIDNCDNVNNSNSNTRAPLLETISILASSSSFIYSYRSSSSSSSLRSLQSPTSELSDNHNDNDNVVIDDTIINVDETIKTDNESSDLVRFSNEVQISKHNNNNNTIDSDPLINIYQTTNNHDHQLPTTQQTCSSSSNSTLNSTNQSIDTISSVVDINPSTSSYVNISTSQSKHKNSIQQWNTTTAFTSTRPTTTTTSSNINGFKSILKDPLCAKLRHHSIHQLFYGSIDSHNNNNNNSNNILITKPKEQSFLSSIMIDNDDDNDVKFSNKIQKSIKQLNQNDSNRISCFNYKQKIDQQSIKLNKNTLNNYHSNIKQQELKTTNTKSRTTMKISKNQNNRQSSSSLNINRPFIMSSLNNDYRIEPTISNIPTITNMIMSNRNSLDQWLATLEQESKNNNKILISDDSKQNESKSISNESINSTNQTKFRQEELYTLLSDPIKGPSINRLMDQLSNWSDSFDNGQTKIDSTNSTNNISDISNNNNNNLTAKILKNTNNNLQINQQLSNNNEPISILLSSTNRSTSPSLSSCSTNQTTRSRSTMATVDNHIYEEILYESFQQQQQQQNHL</sequence>
<organism evidence="2 3">
    <name type="scientific">Dermatophagoides pteronyssinus</name>
    <name type="common">European house dust mite</name>
    <dbReference type="NCBI Taxonomy" id="6956"/>
    <lineage>
        <taxon>Eukaryota</taxon>
        <taxon>Metazoa</taxon>
        <taxon>Ecdysozoa</taxon>
        <taxon>Arthropoda</taxon>
        <taxon>Chelicerata</taxon>
        <taxon>Arachnida</taxon>
        <taxon>Acari</taxon>
        <taxon>Acariformes</taxon>
        <taxon>Sarcoptiformes</taxon>
        <taxon>Astigmata</taxon>
        <taxon>Psoroptidia</taxon>
        <taxon>Analgoidea</taxon>
        <taxon>Pyroglyphidae</taxon>
        <taxon>Dermatophagoidinae</taxon>
        <taxon>Dermatophagoides</taxon>
    </lineage>
</organism>
<feature type="compositionally biased region" description="Low complexity" evidence="1">
    <location>
        <begin position="553"/>
        <end position="567"/>
    </location>
</feature>
<name>A0ABQ8JG62_DERPT</name>